<keyword evidence="5" id="KW-0378">Hydrolase</keyword>
<evidence type="ECO:0000259" key="6">
    <source>
        <dbReference type="Pfam" id="PF01979"/>
    </source>
</evidence>
<dbReference type="InterPro" id="IPR032466">
    <property type="entry name" value="Metal_Hydrolase"/>
</dbReference>
<dbReference type="InterPro" id="IPR050138">
    <property type="entry name" value="DHOase/Allantoinase_Hydrolase"/>
</dbReference>
<name>A0A4R3KWK8_9SPHI</name>
<evidence type="ECO:0000313" key="8">
    <source>
        <dbReference type="Proteomes" id="UP000295807"/>
    </source>
</evidence>
<dbReference type="Proteomes" id="UP000295807">
    <property type="component" value="Unassembled WGS sequence"/>
</dbReference>
<keyword evidence="4" id="KW-0479">Metal-binding</keyword>
<evidence type="ECO:0000256" key="5">
    <source>
        <dbReference type="ARBA" id="ARBA00022801"/>
    </source>
</evidence>
<keyword evidence="8" id="KW-1185">Reference proteome</keyword>
<dbReference type="SUPFAM" id="SSF51338">
    <property type="entry name" value="Composite domain of metallo-dependent hydrolases"/>
    <property type="match status" value="1"/>
</dbReference>
<accession>A0A4R3KWK8</accession>
<comment type="similarity">
    <text evidence="3">Belongs to the metallo-dependent hydrolases superfamily. DHOase family. Class I DHOase subfamily.</text>
</comment>
<dbReference type="InterPro" id="IPR002195">
    <property type="entry name" value="Dihydroorotase_CS"/>
</dbReference>
<dbReference type="AlphaFoldDB" id="A0A4R3KWK8"/>
<evidence type="ECO:0000256" key="3">
    <source>
        <dbReference type="ARBA" id="ARBA00010286"/>
    </source>
</evidence>
<dbReference type="InterPro" id="IPR011059">
    <property type="entry name" value="Metal-dep_hydrolase_composite"/>
</dbReference>
<dbReference type="PROSITE" id="PS00483">
    <property type="entry name" value="DIHYDROOROTASE_2"/>
    <property type="match status" value="1"/>
</dbReference>
<gene>
    <name evidence="7" type="ORF">EDD80_103174</name>
</gene>
<dbReference type="NCBIfam" id="NF006688">
    <property type="entry name" value="PRK09236.1"/>
    <property type="match status" value="1"/>
</dbReference>
<dbReference type="Gene3D" id="3.20.20.140">
    <property type="entry name" value="Metal-dependent hydrolases"/>
    <property type="match status" value="1"/>
</dbReference>
<feature type="domain" description="Amidohydrolase-related" evidence="6">
    <location>
        <begin position="51"/>
        <end position="426"/>
    </location>
</feature>
<dbReference type="OrthoDB" id="9765462at2"/>
<dbReference type="EMBL" id="SMAD01000003">
    <property type="protein sequence ID" value="TCS88311.1"/>
    <property type="molecule type" value="Genomic_DNA"/>
</dbReference>
<evidence type="ECO:0000313" key="7">
    <source>
        <dbReference type="EMBL" id="TCS88311.1"/>
    </source>
</evidence>
<evidence type="ECO:0000256" key="1">
    <source>
        <dbReference type="ARBA" id="ARBA00001947"/>
    </source>
</evidence>
<dbReference type="NCBIfam" id="TIGR00857">
    <property type="entry name" value="pyrC_multi"/>
    <property type="match status" value="1"/>
</dbReference>
<dbReference type="Pfam" id="PF01979">
    <property type="entry name" value="Amidohydro_1"/>
    <property type="match status" value="1"/>
</dbReference>
<dbReference type="InterPro" id="IPR006680">
    <property type="entry name" value="Amidohydro-rel"/>
</dbReference>
<comment type="cofactor">
    <cofactor evidence="1">
        <name>Zn(2+)</name>
        <dbReference type="ChEBI" id="CHEBI:29105"/>
    </cofactor>
</comment>
<dbReference type="GO" id="GO:0006145">
    <property type="term" value="P:purine nucleobase catabolic process"/>
    <property type="evidence" value="ECO:0007669"/>
    <property type="project" value="TreeGrafter"/>
</dbReference>
<comment type="function">
    <text evidence="2">Catalyzes the reversible cyclization of carbamoyl aspartate to dihydroorotate.</text>
</comment>
<organism evidence="7 8">
    <name type="scientific">Anseongella ginsenosidimutans</name>
    <dbReference type="NCBI Taxonomy" id="496056"/>
    <lineage>
        <taxon>Bacteria</taxon>
        <taxon>Pseudomonadati</taxon>
        <taxon>Bacteroidota</taxon>
        <taxon>Sphingobacteriia</taxon>
        <taxon>Sphingobacteriales</taxon>
        <taxon>Sphingobacteriaceae</taxon>
        <taxon>Anseongella</taxon>
    </lineage>
</organism>
<evidence type="ECO:0000256" key="4">
    <source>
        <dbReference type="ARBA" id="ARBA00022723"/>
    </source>
</evidence>
<dbReference type="PANTHER" id="PTHR43668:SF4">
    <property type="entry name" value="ALLANTOINASE"/>
    <property type="match status" value="1"/>
</dbReference>
<sequence length="450" mass="50192">MSSILIKNARVVNEDIQLNADVFINKGRIERIDPVLSNISADREIDASGKFLLPGMIDDQVHFREPGLTHKATIASESRAAVAGGITSFMEMPNTIPNALTQELLEDKYRIAAASSPANYSFYMGASNDNLEEVLKTNPETVCGVKVFMGSSTGNMLVDEESALEGIFSQVPLLIATHCEDERTIRRNLESYREKFGDDIPVTAHPLIRSAEACYLSSSRAVELAKKHGTRLHILHISTAKETELFDNSIPLKDKKITAEACVHHLWFDDTRYEELGNLIKWNPAIKRPADRKAILEAVISDKIDVIATDHAPHTLEEKSQPYLKAPSGGPLVQHALPALLELYCQHKISLETIVRKTAHNVADCFRIKERGYIREGYMADLVLVDPSQPHTAKKDNLLYKCGWSPFEGYRFSTAITHTFVNGNLVYENGTVHEGNNGHRLEFTSLEKKS</sequence>
<dbReference type="SUPFAM" id="SSF51556">
    <property type="entry name" value="Metallo-dependent hydrolases"/>
    <property type="match status" value="1"/>
</dbReference>
<dbReference type="CDD" id="cd01318">
    <property type="entry name" value="DHOase_IIb"/>
    <property type="match status" value="1"/>
</dbReference>
<comment type="caution">
    <text evidence="7">The sequence shown here is derived from an EMBL/GenBank/DDBJ whole genome shotgun (WGS) entry which is preliminary data.</text>
</comment>
<dbReference type="GO" id="GO:0046872">
    <property type="term" value="F:metal ion binding"/>
    <property type="evidence" value="ECO:0007669"/>
    <property type="project" value="UniProtKB-KW"/>
</dbReference>
<reference evidence="7 8" key="1">
    <citation type="submission" date="2019-03" db="EMBL/GenBank/DDBJ databases">
        <title>Genomic Encyclopedia of Type Strains, Phase IV (KMG-IV): sequencing the most valuable type-strain genomes for metagenomic binning, comparative biology and taxonomic classification.</title>
        <authorList>
            <person name="Goeker M."/>
        </authorList>
    </citation>
    <scope>NUCLEOTIDE SEQUENCE [LARGE SCALE GENOMIC DNA]</scope>
    <source>
        <strain evidence="7 8">DSM 21100</strain>
    </source>
</reference>
<dbReference type="GO" id="GO:0004038">
    <property type="term" value="F:allantoinase activity"/>
    <property type="evidence" value="ECO:0007669"/>
    <property type="project" value="TreeGrafter"/>
</dbReference>
<dbReference type="Gene3D" id="2.30.40.10">
    <property type="entry name" value="Urease, subunit C, domain 1"/>
    <property type="match status" value="1"/>
</dbReference>
<evidence type="ECO:0000256" key="2">
    <source>
        <dbReference type="ARBA" id="ARBA00002368"/>
    </source>
</evidence>
<protein>
    <submittedName>
        <fullName evidence="7">Dihydroorotase</fullName>
    </submittedName>
</protein>
<dbReference type="PANTHER" id="PTHR43668">
    <property type="entry name" value="ALLANTOINASE"/>
    <property type="match status" value="1"/>
</dbReference>
<dbReference type="GO" id="GO:0005737">
    <property type="term" value="C:cytoplasm"/>
    <property type="evidence" value="ECO:0007669"/>
    <property type="project" value="TreeGrafter"/>
</dbReference>
<proteinExistence type="inferred from homology"/>
<dbReference type="RefSeq" id="WP_132128530.1">
    <property type="nucleotide sequence ID" value="NZ_CP042432.1"/>
</dbReference>